<dbReference type="AlphaFoldDB" id="A0A7J6WST7"/>
<dbReference type="EMBL" id="JABWDY010010743">
    <property type="protein sequence ID" value="KAF5200444.1"/>
    <property type="molecule type" value="Genomic_DNA"/>
</dbReference>
<dbReference type="Proteomes" id="UP000554482">
    <property type="component" value="Unassembled WGS sequence"/>
</dbReference>
<sequence length="126" mass="14687">AVRKPVSKLNLTDAGSYLFLAGNCKFCYSHLRAPEHHFLHRYFARQVWKHLLDAGQCYNFGKISELLGLFSMVRFLAKRSGAFYHWALAVLCSIVEEQKRNLQRNSFGIKALVWNWLGRRTLEVQQ</sequence>
<organism evidence="1 2">
    <name type="scientific">Thalictrum thalictroides</name>
    <name type="common">Rue-anemone</name>
    <name type="synonym">Anemone thalictroides</name>
    <dbReference type="NCBI Taxonomy" id="46969"/>
    <lineage>
        <taxon>Eukaryota</taxon>
        <taxon>Viridiplantae</taxon>
        <taxon>Streptophyta</taxon>
        <taxon>Embryophyta</taxon>
        <taxon>Tracheophyta</taxon>
        <taxon>Spermatophyta</taxon>
        <taxon>Magnoliopsida</taxon>
        <taxon>Ranunculales</taxon>
        <taxon>Ranunculaceae</taxon>
        <taxon>Thalictroideae</taxon>
        <taxon>Thalictrum</taxon>
    </lineage>
</organism>
<comment type="caution">
    <text evidence="1">The sequence shown here is derived from an EMBL/GenBank/DDBJ whole genome shotgun (WGS) entry which is preliminary data.</text>
</comment>
<proteinExistence type="predicted"/>
<gene>
    <name evidence="1" type="ORF">FRX31_009969</name>
</gene>
<reference evidence="1 2" key="1">
    <citation type="submission" date="2020-06" db="EMBL/GenBank/DDBJ databases">
        <title>Transcriptomic and genomic resources for Thalictrum thalictroides and T. hernandezii: Facilitating candidate gene discovery in an emerging model plant lineage.</title>
        <authorList>
            <person name="Arias T."/>
            <person name="Riano-Pachon D.M."/>
            <person name="Di Stilio V.S."/>
        </authorList>
    </citation>
    <scope>NUCLEOTIDE SEQUENCE [LARGE SCALE GENOMIC DNA]</scope>
    <source>
        <strain evidence="2">cv. WT478/WT964</strain>
        <tissue evidence="1">Leaves</tissue>
    </source>
</reference>
<evidence type="ECO:0000313" key="1">
    <source>
        <dbReference type="EMBL" id="KAF5200444.1"/>
    </source>
</evidence>
<dbReference type="OrthoDB" id="1996890at2759"/>
<evidence type="ECO:0000313" key="2">
    <source>
        <dbReference type="Proteomes" id="UP000554482"/>
    </source>
</evidence>
<name>A0A7J6WST7_THATH</name>
<feature type="non-terminal residue" evidence="1">
    <location>
        <position position="1"/>
    </location>
</feature>
<protein>
    <submittedName>
        <fullName evidence="1">Uncharacterized protein</fullName>
    </submittedName>
</protein>
<accession>A0A7J6WST7</accession>
<keyword evidence="2" id="KW-1185">Reference proteome</keyword>